<keyword evidence="2" id="KW-1185">Reference proteome</keyword>
<sequence>MLTRRFKGAMAILSITPTYVFHNSTPYDLHVSASLFHPVTHRAQTGLHTPLVIEHAPSQTSMPLPFCEHIEMEGTGETVQALSLRTSCEDRRWSLPLSSDFVRHSFALPTSNEMYLKAVLTMHEHSNTIYIVASIDPSPRLLIQNHTQQHLEIVEESTGGVHSFPQKLPPAQEVSYEPPTYAKQYPIVFDEEVTHSKAVNQTKEKLARVAVKFRLDRTQLDAEDEGTEMEWSDPFYLSSGSDRVISIPEGDSMLVSTHKRGTTLHLSLLPTGPAASFLPISSTTEVDSPISSVKVEMAIDLRLEQMVICIDDETTEDFELIQEILQVIVDGASLQFSNGVGSGGSSLELTVDSFHINNMMERDGGDFAVTVIPRAHHHRRASLIDSEPTPLASLSVHYSPHSPNLIELIRISLRPLTLQLEDELLNRLKCVAASYSNPGVLRTPLPGRKNRQGSTVTPKLVLAEAERDVIPLAVTKLVIESAAFYLNARISLRVLLSCNDSPFRFSRYELRNIYSNWTEVSQTVASRYVMSTIAHIGWLLGSLELIGSPGTFIQNVGRGLRDLVTLPYQGLTRSPTWFLLGIGQGTMSFIQHFSSGALGSVTSMASSISHNMERLSLDPHHVSYQTQQRQQRPATHFTRGLVSGASSLGLSLMSAVAGIVEQPMQSYHQIEGPVSPAVAAQSILKGVGKGLLGAVTKPVGGVMELVSQTGQGLMHGTGLAKRLSHKPVVVQSFTGSVTRISLQCSSTACAIKLGGDVPLLLSTPVRYTTPNGTTNPALLLLTHERIYLLDSTKNTFQQTFSVCDHSLNERDSGASNPDEVEIEIVANSTQPTEMPRFHKVEYFLRQSCEKRSSAESIGVAQLAASPTLDWSDPELEEADQASDRAGVKFLIPTHHAAQLLSLFNSLSRLPLNPHTAFPVHRTVKSASFFSTTSK</sequence>
<dbReference type="EMBL" id="CASHTH010002914">
    <property type="protein sequence ID" value="CAI8037227.1"/>
    <property type="molecule type" value="Genomic_DNA"/>
</dbReference>
<protein>
    <submittedName>
        <fullName evidence="1">Vacuolar protein sorting-associated protein 13B</fullName>
    </submittedName>
</protein>
<organism evidence="1 2">
    <name type="scientific">Geodia barretti</name>
    <name type="common">Barrett's horny sponge</name>
    <dbReference type="NCBI Taxonomy" id="519541"/>
    <lineage>
        <taxon>Eukaryota</taxon>
        <taxon>Metazoa</taxon>
        <taxon>Porifera</taxon>
        <taxon>Demospongiae</taxon>
        <taxon>Heteroscleromorpha</taxon>
        <taxon>Tetractinellida</taxon>
        <taxon>Astrophorina</taxon>
        <taxon>Geodiidae</taxon>
        <taxon>Geodia</taxon>
    </lineage>
</organism>
<accession>A0AA35X493</accession>
<dbReference type="AlphaFoldDB" id="A0AA35X493"/>
<dbReference type="PANTHER" id="PTHR12517">
    <property type="entry name" value="VACUOLAR PROTEIN SORTING-ASSOCIATED PROTEIN 13B"/>
    <property type="match status" value="1"/>
</dbReference>
<reference evidence="1" key="1">
    <citation type="submission" date="2023-03" db="EMBL/GenBank/DDBJ databases">
        <authorList>
            <person name="Steffen K."/>
            <person name="Cardenas P."/>
        </authorList>
    </citation>
    <scope>NUCLEOTIDE SEQUENCE</scope>
</reference>
<evidence type="ECO:0000313" key="1">
    <source>
        <dbReference type="EMBL" id="CAI8037227.1"/>
    </source>
</evidence>
<dbReference type="Proteomes" id="UP001174909">
    <property type="component" value="Unassembled WGS sequence"/>
</dbReference>
<evidence type="ECO:0000313" key="2">
    <source>
        <dbReference type="Proteomes" id="UP001174909"/>
    </source>
</evidence>
<proteinExistence type="predicted"/>
<name>A0AA35X493_GEOBA</name>
<dbReference type="InterPro" id="IPR039782">
    <property type="entry name" value="VPS13B"/>
</dbReference>
<comment type="caution">
    <text evidence="1">The sequence shown here is derived from an EMBL/GenBank/DDBJ whole genome shotgun (WGS) entry which is preliminary data.</text>
</comment>
<dbReference type="PANTHER" id="PTHR12517:SF0">
    <property type="entry name" value="INTERMEMBRANE LIPID TRANSFER PROTEIN VPS13B"/>
    <property type="match status" value="1"/>
</dbReference>
<gene>
    <name evidence="1" type="ORF">GBAR_LOCUS20811</name>
</gene>